<name>A0A367JME2_RHIAZ</name>
<keyword evidence="1" id="KW-0175">Coiled coil</keyword>
<evidence type="ECO:0000313" key="2">
    <source>
        <dbReference type="EMBL" id="RCH91114.1"/>
    </source>
</evidence>
<gene>
    <name evidence="2" type="ORF">CU097_009897</name>
</gene>
<keyword evidence="3" id="KW-1185">Reference proteome</keyword>
<organism evidence="2 3">
    <name type="scientific">Rhizopus azygosporus</name>
    <name type="common">Rhizopus microsporus var. azygosporus</name>
    <dbReference type="NCBI Taxonomy" id="86630"/>
    <lineage>
        <taxon>Eukaryota</taxon>
        <taxon>Fungi</taxon>
        <taxon>Fungi incertae sedis</taxon>
        <taxon>Mucoromycota</taxon>
        <taxon>Mucoromycotina</taxon>
        <taxon>Mucoromycetes</taxon>
        <taxon>Mucorales</taxon>
        <taxon>Mucorineae</taxon>
        <taxon>Rhizopodaceae</taxon>
        <taxon>Rhizopus</taxon>
    </lineage>
</organism>
<dbReference type="AlphaFoldDB" id="A0A367JME2"/>
<sequence length="282" mass="33522">MDLLLKRKFDQVEDEDEWEREVERFPKRRRNPYATQINILDKQYTDLTEIYNDLQKQLHGLENELAELQQEEETTDENIDKLKQQHDDILNTIMKSIDEEIDSQEEEDYFENDEELSLTINHVLKGWQTVLEKEATIDDIDLELDNLGHSFQANEFDIIDLNAQIEGYKSRIQCLYDDREIMTGLPQGLSMLESDIKEYQDEIDSANKMLEKFEKDTIRPCLIRLNELNINIPLEQLQQRKDIATMKDLLHDLDMIYSLSLKQRAYQQLTSYLYDDESEDDA</sequence>
<dbReference type="Proteomes" id="UP000252139">
    <property type="component" value="Unassembled WGS sequence"/>
</dbReference>
<accession>A0A367JME2</accession>
<dbReference type="EMBL" id="PJQL01001018">
    <property type="protein sequence ID" value="RCH91114.1"/>
    <property type="molecule type" value="Genomic_DNA"/>
</dbReference>
<feature type="coiled-coil region" evidence="1">
    <location>
        <begin position="37"/>
        <end position="85"/>
    </location>
</feature>
<protein>
    <submittedName>
        <fullName evidence="2">Uncharacterized protein</fullName>
    </submittedName>
</protein>
<dbReference type="SUPFAM" id="SSF58100">
    <property type="entry name" value="Bacterial hemolysins"/>
    <property type="match status" value="1"/>
</dbReference>
<comment type="caution">
    <text evidence="2">The sequence shown here is derived from an EMBL/GenBank/DDBJ whole genome shotgun (WGS) entry which is preliminary data.</text>
</comment>
<dbReference type="OrthoDB" id="2420495at2759"/>
<proteinExistence type="predicted"/>
<evidence type="ECO:0000256" key="1">
    <source>
        <dbReference type="SAM" id="Coils"/>
    </source>
</evidence>
<feature type="coiled-coil region" evidence="1">
    <location>
        <begin position="189"/>
        <end position="216"/>
    </location>
</feature>
<evidence type="ECO:0000313" key="3">
    <source>
        <dbReference type="Proteomes" id="UP000252139"/>
    </source>
</evidence>
<reference evidence="2 3" key="1">
    <citation type="journal article" date="2018" name="G3 (Bethesda)">
        <title>Phylogenetic and Phylogenomic Definition of Rhizopus Species.</title>
        <authorList>
            <person name="Gryganskyi A.P."/>
            <person name="Golan J."/>
            <person name="Dolatabadi S."/>
            <person name="Mondo S."/>
            <person name="Robb S."/>
            <person name="Idnurm A."/>
            <person name="Muszewska A."/>
            <person name="Steczkiewicz K."/>
            <person name="Masonjones S."/>
            <person name="Liao H.L."/>
            <person name="Gajdeczka M.T."/>
            <person name="Anike F."/>
            <person name="Vuek A."/>
            <person name="Anishchenko I.M."/>
            <person name="Voigt K."/>
            <person name="de Hoog G.S."/>
            <person name="Smith M.E."/>
            <person name="Heitman J."/>
            <person name="Vilgalys R."/>
            <person name="Stajich J.E."/>
        </authorList>
    </citation>
    <scope>NUCLEOTIDE SEQUENCE [LARGE SCALE GENOMIC DNA]</scope>
    <source>
        <strain evidence="2 3">CBS 357.93</strain>
    </source>
</reference>